<evidence type="ECO:0000313" key="2">
    <source>
        <dbReference type="EMBL" id="SVE46418.1"/>
    </source>
</evidence>
<proteinExistence type="predicted"/>
<dbReference type="AlphaFoldDB" id="A0A383DRF2"/>
<dbReference type="EMBL" id="UINC01219100">
    <property type="protein sequence ID" value="SVE46418.1"/>
    <property type="molecule type" value="Genomic_DNA"/>
</dbReference>
<feature type="compositionally biased region" description="Basic and acidic residues" evidence="1">
    <location>
        <begin position="196"/>
        <end position="209"/>
    </location>
</feature>
<evidence type="ECO:0000256" key="1">
    <source>
        <dbReference type="SAM" id="MobiDB-lite"/>
    </source>
</evidence>
<name>A0A383DRF2_9ZZZZ</name>
<feature type="non-terminal residue" evidence="2">
    <location>
        <position position="1"/>
    </location>
</feature>
<protein>
    <submittedName>
        <fullName evidence="2">Uncharacterized protein</fullName>
    </submittedName>
</protein>
<accession>A0A383DRF2</accession>
<sequence>LDRPAVKLTAEIGAKAYHEGKWLHEREITPWEGWIDRAESRYDSTSQQLFLIAHVEEPYGSQPALRAGLFVRADITGKTLDNVFILPREAVRRGNEVALSIKWHPPRAFPRKQEQNTKKPPQKGPPAKVKGKKKNKIPDILIRREIVVLWRDKKWIITESLKKDDVLITTPIDYATNGQELDVDVQGEPPPNSGNGKDRPREGRKRDGSSGKNHKGSPRK</sequence>
<organism evidence="2">
    <name type="scientific">marine metagenome</name>
    <dbReference type="NCBI Taxonomy" id="408172"/>
    <lineage>
        <taxon>unclassified sequences</taxon>
        <taxon>metagenomes</taxon>
        <taxon>ecological metagenomes</taxon>
    </lineage>
</organism>
<gene>
    <name evidence="2" type="ORF">METZ01_LOCUS499272</name>
</gene>
<reference evidence="2" key="1">
    <citation type="submission" date="2018-05" db="EMBL/GenBank/DDBJ databases">
        <authorList>
            <person name="Lanie J.A."/>
            <person name="Ng W.-L."/>
            <person name="Kazmierczak K.M."/>
            <person name="Andrzejewski T.M."/>
            <person name="Davidsen T.M."/>
            <person name="Wayne K.J."/>
            <person name="Tettelin H."/>
            <person name="Glass J.I."/>
            <person name="Rusch D."/>
            <person name="Podicherti R."/>
            <person name="Tsui H.-C.T."/>
            <person name="Winkler M.E."/>
        </authorList>
    </citation>
    <scope>NUCLEOTIDE SEQUENCE</scope>
</reference>
<feature type="region of interest" description="Disordered" evidence="1">
    <location>
        <begin position="178"/>
        <end position="220"/>
    </location>
</feature>
<feature type="region of interest" description="Disordered" evidence="1">
    <location>
        <begin position="103"/>
        <end position="135"/>
    </location>
</feature>